<dbReference type="RefSeq" id="WP_182295725.1">
    <property type="nucleotide sequence ID" value="NZ_CP059851.1"/>
</dbReference>
<dbReference type="EMBL" id="CP059851">
    <property type="protein sequence ID" value="QMW22643.1"/>
    <property type="molecule type" value="Genomic_DNA"/>
</dbReference>
<dbReference type="Proteomes" id="UP000515292">
    <property type="component" value="Chromosome"/>
</dbReference>
<name>A0A7G5IH01_9SPHN</name>
<protein>
    <submittedName>
        <fullName evidence="1">Uncharacterized protein</fullName>
    </submittedName>
</protein>
<evidence type="ECO:0000313" key="1">
    <source>
        <dbReference type="EMBL" id="QMW22643.1"/>
    </source>
</evidence>
<reference evidence="1 2" key="1">
    <citation type="submission" date="2020-07" db="EMBL/GenBank/DDBJ databases">
        <title>Complete genome sequence for Sandaracinobacter sp. M6.</title>
        <authorList>
            <person name="Tang Y."/>
            <person name="Liu Q."/>
            <person name="Guo Z."/>
            <person name="Lei P."/>
            <person name="Huang B."/>
        </authorList>
    </citation>
    <scope>NUCLEOTIDE SEQUENCE [LARGE SCALE GENOMIC DNA]</scope>
    <source>
        <strain evidence="1 2">M6</strain>
    </source>
</reference>
<accession>A0A7G5IH01</accession>
<evidence type="ECO:0000313" key="2">
    <source>
        <dbReference type="Proteomes" id="UP000515292"/>
    </source>
</evidence>
<gene>
    <name evidence="1" type="ORF">H3309_15245</name>
</gene>
<dbReference type="AlphaFoldDB" id="A0A7G5IH01"/>
<keyword evidence="2" id="KW-1185">Reference proteome</keyword>
<sequence>MALSNYDREVKSNFDALQRELGNLLPHHAGQYALMQNRQILQFCATMSDAVREGVRRFGEAPFSVQEITDQRLDIGTLISASH</sequence>
<dbReference type="KEGG" id="sand:H3309_15245"/>
<proteinExistence type="predicted"/>
<organism evidence="1 2">
    <name type="scientific">Sandaracinobacteroides saxicola</name>
    <dbReference type="NCBI Taxonomy" id="2759707"/>
    <lineage>
        <taxon>Bacteria</taxon>
        <taxon>Pseudomonadati</taxon>
        <taxon>Pseudomonadota</taxon>
        <taxon>Alphaproteobacteria</taxon>
        <taxon>Sphingomonadales</taxon>
        <taxon>Sphingosinicellaceae</taxon>
        <taxon>Sandaracinobacteroides</taxon>
    </lineage>
</organism>